<name>A0AA37ML96_SEGBR</name>
<evidence type="ECO:0000313" key="3">
    <source>
        <dbReference type="Proteomes" id="UP000216189"/>
    </source>
</evidence>
<evidence type="ECO:0000313" key="2">
    <source>
        <dbReference type="EMBL" id="OYP55851.1"/>
    </source>
</evidence>
<accession>A0AA37ML96</accession>
<reference evidence="2 3" key="1">
    <citation type="submission" date="2017-08" db="EMBL/GenBank/DDBJ databases">
        <title>Comparative genomics of non-oral Prevotella species.</title>
        <authorList>
            <person name="Accetto T."/>
            <person name="Nograsek B."/>
            <person name="Avgustin G."/>
        </authorList>
    </citation>
    <scope>NUCLEOTIDE SEQUENCE [LARGE SCALE GENOMIC DNA]</scope>
    <source>
        <strain evidence="2 3">TC1-1</strain>
    </source>
</reference>
<evidence type="ECO:0000313" key="1">
    <source>
        <dbReference type="EMBL" id="GJG27682.1"/>
    </source>
</evidence>
<dbReference type="GeneID" id="72479249"/>
<dbReference type="Pfam" id="PF22817">
    <property type="entry name" value="ApeP-like"/>
    <property type="match status" value="1"/>
</dbReference>
<comment type="caution">
    <text evidence="1">The sequence shown here is derived from an EMBL/GenBank/DDBJ whole genome shotgun (WGS) entry which is preliminary data.</text>
</comment>
<organism evidence="1 4">
    <name type="scientific">Segatella bryantii</name>
    <name type="common">Prevotella bryantii</name>
    <dbReference type="NCBI Taxonomy" id="77095"/>
    <lineage>
        <taxon>Bacteria</taxon>
        <taxon>Pseudomonadati</taxon>
        <taxon>Bacteroidota</taxon>
        <taxon>Bacteroidia</taxon>
        <taxon>Bacteroidales</taxon>
        <taxon>Prevotellaceae</taxon>
        <taxon>Segatella</taxon>
    </lineage>
</organism>
<reference evidence="1" key="2">
    <citation type="submission" date="2021-08" db="EMBL/GenBank/DDBJ databases">
        <title>Prevotella lacticifex sp. nov., isolated from rumen of cow.</title>
        <authorList>
            <person name="Shinkai T."/>
            <person name="Ikeyama N."/>
            <person name="Kumagai M."/>
            <person name="Ohmori H."/>
            <person name="Sakamoto M."/>
            <person name="Ohkuma M."/>
            <person name="Mitsumori M."/>
        </authorList>
    </citation>
    <scope>NUCLEOTIDE SEQUENCE</scope>
    <source>
        <strain evidence="1">DSM 11371</strain>
    </source>
</reference>
<dbReference type="Proteomes" id="UP000216189">
    <property type="component" value="Unassembled WGS sequence"/>
</dbReference>
<dbReference type="InterPro" id="IPR016776">
    <property type="entry name" value="ApeP-like_dehydratase"/>
</dbReference>
<sequence length="141" mass="15501">MITEDIKALIPQRNPIMMVDRLDSVDGDNAVAILTVKVDNYFIEEDGKMAEPGMIEHIAQSASAFAGYRALAEGATEPPVGYIGEIKRFHCYHRPSVGDVMKTTITMGATVQGVTIIMGETYVGDEKVADTQMKIYIDEEK</sequence>
<dbReference type="Proteomes" id="UP000887043">
    <property type="component" value="Unassembled WGS sequence"/>
</dbReference>
<gene>
    <name evidence="2" type="ORF">CIK91_05835</name>
    <name evidence="1" type="ORF">PRRU23_13820</name>
</gene>
<dbReference type="EMBL" id="BPTR01000001">
    <property type="protein sequence ID" value="GJG27682.1"/>
    <property type="molecule type" value="Genomic_DNA"/>
</dbReference>
<dbReference type="Gene3D" id="3.10.129.10">
    <property type="entry name" value="Hotdog Thioesterase"/>
    <property type="match status" value="1"/>
</dbReference>
<protein>
    <submittedName>
        <fullName evidence="2">Beta-hydroxyacyl-ACP dehydratase</fullName>
    </submittedName>
</protein>
<dbReference type="EMBL" id="NPJF01000026">
    <property type="protein sequence ID" value="OYP55851.1"/>
    <property type="molecule type" value="Genomic_DNA"/>
</dbReference>
<dbReference type="RefSeq" id="WP_006282187.1">
    <property type="nucleotide sequence ID" value="NZ_BPTR01000001.1"/>
</dbReference>
<dbReference type="AlphaFoldDB" id="A0AA37ML96"/>
<keyword evidence="3" id="KW-1185">Reference proteome</keyword>
<proteinExistence type="predicted"/>
<dbReference type="SUPFAM" id="SSF54637">
    <property type="entry name" value="Thioesterase/thiol ester dehydrase-isomerase"/>
    <property type="match status" value="1"/>
</dbReference>
<evidence type="ECO:0000313" key="4">
    <source>
        <dbReference type="Proteomes" id="UP000887043"/>
    </source>
</evidence>
<dbReference type="InterPro" id="IPR029069">
    <property type="entry name" value="HotDog_dom_sf"/>
</dbReference>